<feature type="transmembrane region" description="Helical" evidence="1">
    <location>
        <begin position="12"/>
        <end position="38"/>
    </location>
</feature>
<comment type="caution">
    <text evidence="2">The sequence shown here is derived from an EMBL/GenBank/DDBJ whole genome shotgun (WGS) entry which is preliminary data.</text>
</comment>
<proteinExistence type="predicted"/>
<evidence type="ECO:0000313" key="3">
    <source>
        <dbReference type="Proteomes" id="UP000541810"/>
    </source>
</evidence>
<protein>
    <submittedName>
        <fullName evidence="2">Uncharacterized protein</fullName>
    </submittedName>
</protein>
<dbReference type="RefSeq" id="WP_221435573.1">
    <property type="nucleotide sequence ID" value="NZ_JACHGY010000001.1"/>
</dbReference>
<feature type="transmembrane region" description="Helical" evidence="1">
    <location>
        <begin position="50"/>
        <end position="67"/>
    </location>
</feature>
<evidence type="ECO:0000313" key="2">
    <source>
        <dbReference type="EMBL" id="MBB6431299.1"/>
    </source>
</evidence>
<gene>
    <name evidence="2" type="ORF">HNQ40_003105</name>
</gene>
<keyword evidence="1" id="KW-0472">Membrane</keyword>
<keyword evidence="3" id="KW-1185">Reference proteome</keyword>
<dbReference type="EMBL" id="JACHGY010000001">
    <property type="protein sequence ID" value="MBB6431299.1"/>
    <property type="molecule type" value="Genomic_DNA"/>
</dbReference>
<reference evidence="2 3" key="1">
    <citation type="submission" date="2020-08" db="EMBL/GenBank/DDBJ databases">
        <title>Genomic Encyclopedia of Type Strains, Phase IV (KMG-IV): sequencing the most valuable type-strain genomes for metagenomic binning, comparative biology and taxonomic classification.</title>
        <authorList>
            <person name="Goeker M."/>
        </authorList>
    </citation>
    <scope>NUCLEOTIDE SEQUENCE [LARGE SCALE GENOMIC DNA]</scope>
    <source>
        <strain evidence="2 3">DSM 103725</strain>
    </source>
</reference>
<organism evidence="2 3">
    <name type="scientific">Algisphaera agarilytica</name>
    <dbReference type="NCBI Taxonomy" id="1385975"/>
    <lineage>
        <taxon>Bacteria</taxon>
        <taxon>Pseudomonadati</taxon>
        <taxon>Planctomycetota</taxon>
        <taxon>Phycisphaerae</taxon>
        <taxon>Phycisphaerales</taxon>
        <taxon>Phycisphaeraceae</taxon>
        <taxon>Algisphaera</taxon>
    </lineage>
</organism>
<accession>A0A7X0H8M1</accession>
<keyword evidence="1" id="KW-1133">Transmembrane helix</keyword>
<keyword evidence="1" id="KW-0812">Transmembrane</keyword>
<evidence type="ECO:0000256" key="1">
    <source>
        <dbReference type="SAM" id="Phobius"/>
    </source>
</evidence>
<sequence>MDVEGWSVMGWAHYIVIGLGAYAGIGLLFAVWFVFTGVGRLDPAAKDGPWGFRLLILPGTAALWPLLVRKLVSNHNAAGSEA</sequence>
<dbReference type="Proteomes" id="UP000541810">
    <property type="component" value="Unassembled WGS sequence"/>
</dbReference>
<dbReference type="AlphaFoldDB" id="A0A7X0H8M1"/>
<name>A0A7X0H8M1_9BACT</name>